<sequence>MPVAVANVFVYQKMQIKTKANVSMMFSYHRGIASVFAIELCVQLQDVGGSSFSSNHVEFGEGFNLNEGARMSRNRRASSLSPSFTLRGYCESGDDEEFIPEMHHVVRLVREQNTTDKIYDITPHKLHQNMLECVKRHFLQPSLEPFQLYIVICCSYMPIGNIS</sequence>
<dbReference type="Proteomes" id="UP001341840">
    <property type="component" value="Unassembled WGS sequence"/>
</dbReference>
<dbReference type="EMBL" id="JASCZI010090869">
    <property type="protein sequence ID" value="MED6147305.1"/>
    <property type="molecule type" value="Genomic_DNA"/>
</dbReference>
<accession>A0ABU6TG28</accession>
<organism evidence="1 2">
    <name type="scientific">Stylosanthes scabra</name>
    <dbReference type="NCBI Taxonomy" id="79078"/>
    <lineage>
        <taxon>Eukaryota</taxon>
        <taxon>Viridiplantae</taxon>
        <taxon>Streptophyta</taxon>
        <taxon>Embryophyta</taxon>
        <taxon>Tracheophyta</taxon>
        <taxon>Spermatophyta</taxon>
        <taxon>Magnoliopsida</taxon>
        <taxon>eudicotyledons</taxon>
        <taxon>Gunneridae</taxon>
        <taxon>Pentapetalae</taxon>
        <taxon>rosids</taxon>
        <taxon>fabids</taxon>
        <taxon>Fabales</taxon>
        <taxon>Fabaceae</taxon>
        <taxon>Papilionoideae</taxon>
        <taxon>50 kb inversion clade</taxon>
        <taxon>dalbergioids sensu lato</taxon>
        <taxon>Dalbergieae</taxon>
        <taxon>Pterocarpus clade</taxon>
        <taxon>Stylosanthes</taxon>
    </lineage>
</organism>
<gene>
    <name evidence="1" type="ORF">PIB30_042993</name>
</gene>
<reference evidence="1 2" key="1">
    <citation type="journal article" date="2023" name="Plants (Basel)">
        <title>Bridging the Gap: Combining Genomics and Transcriptomics Approaches to Understand Stylosanthes scabra, an Orphan Legume from the Brazilian Caatinga.</title>
        <authorList>
            <person name="Ferreira-Neto J.R.C."/>
            <person name="da Silva M.D."/>
            <person name="Binneck E."/>
            <person name="de Melo N.F."/>
            <person name="da Silva R.H."/>
            <person name="de Melo A.L.T.M."/>
            <person name="Pandolfi V."/>
            <person name="Bustamante F.O."/>
            <person name="Brasileiro-Vidal A.C."/>
            <person name="Benko-Iseppon A.M."/>
        </authorList>
    </citation>
    <scope>NUCLEOTIDE SEQUENCE [LARGE SCALE GENOMIC DNA]</scope>
    <source>
        <tissue evidence="1">Leaves</tissue>
    </source>
</reference>
<keyword evidence="2" id="KW-1185">Reference proteome</keyword>
<protein>
    <recommendedName>
        <fullName evidence="3">Histone deacetylase complex subunit SAP30 Sin3 binding domain-containing protein</fullName>
    </recommendedName>
</protein>
<comment type="caution">
    <text evidence="1">The sequence shown here is derived from an EMBL/GenBank/DDBJ whole genome shotgun (WGS) entry which is preliminary data.</text>
</comment>
<evidence type="ECO:0008006" key="3">
    <source>
        <dbReference type="Google" id="ProtNLM"/>
    </source>
</evidence>
<name>A0ABU6TG28_9FABA</name>
<evidence type="ECO:0000313" key="1">
    <source>
        <dbReference type="EMBL" id="MED6147305.1"/>
    </source>
</evidence>
<proteinExistence type="predicted"/>
<evidence type="ECO:0000313" key="2">
    <source>
        <dbReference type="Proteomes" id="UP001341840"/>
    </source>
</evidence>